<dbReference type="SUPFAM" id="SSF46689">
    <property type="entry name" value="Homeodomain-like"/>
    <property type="match status" value="1"/>
</dbReference>
<dbReference type="EMBL" id="BAAATR010000005">
    <property type="protein sequence ID" value="GAA2235439.1"/>
    <property type="molecule type" value="Genomic_DNA"/>
</dbReference>
<dbReference type="PRINTS" id="PR00455">
    <property type="entry name" value="HTHTETR"/>
</dbReference>
<dbReference type="PANTHER" id="PTHR30055">
    <property type="entry name" value="HTH-TYPE TRANSCRIPTIONAL REGULATOR RUTR"/>
    <property type="match status" value="1"/>
</dbReference>
<comment type="caution">
    <text evidence="6">The sequence shown here is derived from an EMBL/GenBank/DDBJ whole genome shotgun (WGS) entry which is preliminary data.</text>
</comment>
<organism evidence="6 7">
    <name type="scientific">Kitasatospora cystarginea</name>
    <dbReference type="NCBI Taxonomy" id="58350"/>
    <lineage>
        <taxon>Bacteria</taxon>
        <taxon>Bacillati</taxon>
        <taxon>Actinomycetota</taxon>
        <taxon>Actinomycetes</taxon>
        <taxon>Kitasatosporales</taxon>
        <taxon>Streptomycetaceae</taxon>
        <taxon>Kitasatospora</taxon>
    </lineage>
</organism>
<dbReference type="InterPro" id="IPR009057">
    <property type="entry name" value="Homeodomain-like_sf"/>
</dbReference>
<dbReference type="Gene3D" id="1.10.10.60">
    <property type="entry name" value="Homeodomain-like"/>
    <property type="match status" value="1"/>
</dbReference>
<dbReference type="RefSeq" id="WP_344635470.1">
    <property type="nucleotide sequence ID" value="NZ_BAAATR010000005.1"/>
</dbReference>
<evidence type="ECO:0000259" key="5">
    <source>
        <dbReference type="PROSITE" id="PS50977"/>
    </source>
</evidence>
<dbReference type="PROSITE" id="PS01081">
    <property type="entry name" value="HTH_TETR_1"/>
    <property type="match status" value="1"/>
</dbReference>
<evidence type="ECO:0000256" key="4">
    <source>
        <dbReference type="PROSITE-ProRule" id="PRU00335"/>
    </source>
</evidence>
<keyword evidence="3" id="KW-0804">Transcription</keyword>
<name>A0ABN3DLA2_9ACTN</name>
<dbReference type="Proteomes" id="UP001500305">
    <property type="component" value="Unassembled WGS sequence"/>
</dbReference>
<accession>A0ABN3DLA2</accession>
<evidence type="ECO:0000256" key="1">
    <source>
        <dbReference type="ARBA" id="ARBA00023015"/>
    </source>
</evidence>
<gene>
    <name evidence="6" type="ORF">GCM10010430_15260</name>
</gene>
<sequence>MSEPGGLRTLKKERTRNAIADAAIRLFLANGFDQVSVAEIAAAAEVSKPTLFRYFASKEELVLHQIADHQGEFGRVVRSRAAGETPLAALRRHYLARLAERDPITGLCTDPEVLAFRRLVYETPSLSSHLLDYMAADSDALAQALAEAVTEAGGAASELTARLVAAQCLGMHQTLAFTNWSRLAAGTPLPEAADRAVADADTAFALLGSGAEAYGY</sequence>
<dbReference type="InterPro" id="IPR050109">
    <property type="entry name" value="HTH-type_TetR-like_transc_reg"/>
</dbReference>
<feature type="DNA-binding region" description="H-T-H motif" evidence="4">
    <location>
        <begin position="36"/>
        <end position="55"/>
    </location>
</feature>
<keyword evidence="1" id="KW-0805">Transcription regulation</keyword>
<evidence type="ECO:0000256" key="2">
    <source>
        <dbReference type="ARBA" id="ARBA00023125"/>
    </source>
</evidence>
<protein>
    <submittedName>
        <fullName evidence="6">TetR family transcriptional regulator</fullName>
    </submittedName>
</protein>
<keyword evidence="7" id="KW-1185">Reference proteome</keyword>
<keyword evidence="2 4" id="KW-0238">DNA-binding</keyword>
<dbReference type="Gene3D" id="1.10.357.10">
    <property type="entry name" value="Tetracycline Repressor, domain 2"/>
    <property type="match status" value="1"/>
</dbReference>
<dbReference type="PANTHER" id="PTHR30055:SF234">
    <property type="entry name" value="HTH-TYPE TRANSCRIPTIONAL REGULATOR BETI"/>
    <property type="match status" value="1"/>
</dbReference>
<dbReference type="Pfam" id="PF00440">
    <property type="entry name" value="TetR_N"/>
    <property type="match status" value="1"/>
</dbReference>
<dbReference type="InterPro" id="IPR023772">
    <property type="entry name" value="DNA-bd_HTH_TetR-type_CS"/>
</dbReference>
<evidence type="ECO:0000313" key="7">
    <source>
        <dbReference type="Proteomes" id="UP001500305"/>
    </source>
</evidence>
<evidence type="ECO:0000313" key="6">
    <source>
        <dbReference type="EMBL" id="GAA2235439.1"/>
    </source>
</evidence>
<dbReference type="PROSITE" id="PS50977">
    <property type="entry name" value="HTH_TETR_2"/>
    <property type="match status" value="1"/>
</dbReference>
<feature type="domain" description="HTH tetR-type" evidence="5">
    <location>
        <begin position="13"/>
        <end position="73"/>
    </location>
</feature>
<proteinExistence type="predicted"/>
<reference evidence="6 7" key="1">
    <citation type="journal article" date="2019" name="Int. J. Syst. Evol. Microbiol.">
        <title>The Global Catalogue of Microorganisms (GCM) 10K type strain sequencing project: providing services to taxonomists for standard genome sequencing and annotation.</title>
        <authorList>
            <consortium name="The Broad Institute Genomics Platform"/>
            <consortium name="The Broad Institute Genome Sequencing Center for Infectious Disease"/>
            <person name="Wu L."/>
            <person name="Ma J."/>
        </authorList>
    </citation>
    <scope>NUCLEOTIDE SEQUENCE [LARGE SCALE GENOMIC DNA]</scope>
    <source>
        <strain evidence="6 7">JCM 7356</strain>
    </source>
</reference>
<evidence type="ECO:0000256" key="3">
    <source>
        <dbReference type="ARBA" id="ARBA00023163"/>
    </source>
</evidence>
<dbReference type="InterPro" id="IPR001647">
    <property type="entry name" value="HTH_TetR"/>
</dbReference>